<dbReference type="Proteomes" id="UP001139447">
    <property type="component" value="Unassembled WGS sequence"/>
</dbReference>
<accession>A0A9X2AQA2</accession>
<dbReference type="AlphaFoldDB" id="A0A9X2AQA2"/>
<reference evidence="1" key="1">
    <citation type="submission" date="2022-03" db="EMBL/GenBank/DDBJ databases">
        <authorList>
            <person name="Woo C.Y."/>
        </authorList>
    </citation>
    <scope>NUCLEOTIDE SEQUENCE</scope>
    <source>
        <strain evidence="1">CYS-02</strain>
    </source>
</reference>
<gene>
    <name evidence="1" type="ORF">MMF98_21435</name>
</gene>
<evidence type="ECO:0000313" key="2">
    <source>
        <dbReference type="Proteomes" id="UP001139447"/>
    </source>
</evidence>
<dbReference type="EMBL" id="JALGBI010000003">
    <property type="protein sequence ID" value="MCJ0765785.1"/>
    <property type="molecule type" value="Genomic_DNA"/>
</dbReference>
<sequence>MLRLLVLILLLANGAYFAWSQGLLRSYGLAPAQQAEPQRLAQQIRPEALHILSPDEARRLDASSAAPAGKPPECLQAGLYDDKQAAALREALSAWPAGAWSLDSAVEPARWIVYMGKYPGLEAVNKKKAELRQLNVLFEAPANPALEPGLSLGGFETQERAAQELEALTRRGVRTARVMQERAEARGQRLRLPVVDDSLRPRLDELKAALAAKPWRPCK</sequence>
<organism evidence="1 2">
    <name type="scientific">Variovorax terrae</name>
    <dbReference type="NCBI Taxonomy" id="2923278"/>
    <lineage>
        <taxon>Bacteria</taxon>
        <taxon>Pseudomonadati</taxon>
        <taxon>Pseudomonadota</taxon>
        <taxon>Betaproteobacteria</taxon>
        <taxon>Burkholderiales</taxon>
        <taxon>Comamonadaceae</taxon>
        <taxon>Variovorax</taxon>
    </lineage>
</organism>
<evidence type="ECO:0000313" key="1">
    <source>
        <dbReference type="EMBL" id="MCJ0765785.1"/>
    </source>
</evidence>
<dbReference type="RefSeq" id="WP_243309377.1">
    <property type="nucleotide sequence ID" value="NZ_JALGBI010000003.1"/>
</dbReference>
<proteinExistence type="predicted"/>
<keyword evidence="2" id="KW-1185">Reference proteome</keyword>
<protein>
    <submittedName>
        <fullName evidence="1">SPOR domain-containing protein</fullName>
    </submittedName>
</protein>
<comment type="caution">
    <text evidence="1">The sequence shown here is derived from an EMBL/GenBank/DDBJ whole genome shotgun (WGS) entry which is preliminary data.</text>
</comment>
<name>A0A9X2AQA2_9BURK</name>